<sequence>MSAFAVPQEEVPVFSPNDTPEEPPTRTMTTNTNSTAASTLRNYARRASRAIVGDTPNLVLSQEEKFAQLRPRVPSEYSVNVVSGGFFEGRVKNIDKSLQNKTFSVGRFREQEHAETISRAQAPPVWEEASACNICKGTFAVLRPRHHCRNCGCSVCSDCSSRTWPSRCLPVTFGCKGDVRVCDCCNLLSEKFKDSIERGNLSDCVAFALSGNVNLMCPLSPGREYPLHVAARTGRLDIMKTLCASPFYVSIYYSLNGKTMAYTTIQPGMRNKGITVMGFAGVNKDVEMVRWLHCEKQMPIALITDVRVLQEILEKMFREENSAMPSPYDPGQASVAWAESVMIDNNYSTDPPVFQAELVHDGE</sequence>
<dbReference type="GO" id="GO:0043328">
    <property type="term" value="P:protein transport to vacuole involved in ubiquitin-dependent protein catabolic process via the multivesicular body sorting pathway"/>
    <property type="evidence" value="ECO:0007669"/>
    <property type="project" value="TreeGrafter"/>
</dbReference>
<dbReference type="SMART" id="SM00064">
    <property type="entry name" value="FYVE"/>
    <property type="match status" value="1"/>
</dbReference>
<feature type="region of interest" description="Disordered" evidence="5">
    <location>
        <begin position="1"/>
        <end position="32"/>
    </location>
</feature>
<keyword evidence="8" id="KW-1185">Reference proteome</keyword>
<dbReference type="GO" id="GO:0032266">
    <property type="term" value="F:phosphatidylinositol-3-phosphate binding"/>
    <property type="evidence" value="ECO:0007669"/>
    <property type="project" value="TreeGrafter"/>
</dbReference>
<comment type="caution">
    <text evidence="7">The sequence shown here is derived from an EMBL/GenBank/DDBJ whole genome shotgun (WGS) entry which is preliminary data.</text>
</comment>
<dbReference type="EMBL" id="BRYA01001055">
    <property type="protein sequence ID" value="GMI38267.1"/>
    <property type="molecule type" value="Genomic_DNA"/>
</dbReference>
<evidence type="ECO:0000256" key="1">
    <source>
        <dbReference type="ARBA" id="ARBA00022723"/>
    </source>
</evidence>
<evidence type="ECO:0000313" key="8">
    <source>
        <dbReference type="Proteomes" id="UP001165065"/>
    </source>
</evidence>
<organism evidence="7 8">
    <name type="scientific">Triparma columacea</name>
    <dbReference type="NCBI Taxonomy" id="722753"/>
    <lineage>
        <taxon>Eukaryota</taxon>
        <taxon>Sar</taxon>
        <taxon>Stramenopiles</taxon>
        <taxon>Ochrophyta</taxon>
        <taxon>Bolidophyceae</taxon>
        <taxon>Parmales</taxon>
        <taxon>Triparmaceae</taxon>
        <taxon>Triparma</taxon>
    </lineage>
</organism>
<dbReference type="InterPro" id="IPR000306">
    <property type="entry name" value="Znf_FYVE"/>
</dbReference>
<protein>
    <recommendedName>
        <fullName evidence="6">FYVE-type domain-containing protein</fullName>
    </recommendedName>
</protein>
<dbReference type="AlphaFoldDB" id="A0A9W7G709"/>
<dbReference type="Pfam" id="PF01363">
    <property type="entry name" value="FYVE"/>
    <property type="match status" value="1"/>
</dbReference>
<dbReference type="SUPFAM" id="SSF57903">
    <property type="entry name" value="FYVE/PHD zinc finger"/>
    <property type="match status" value="1"/>
</dbReference>
<dbReference type="PANTHER" id="PTHR47794:SF1">
    <property type="entry name" value="VACUOLAR PROTEIN SORTING-ASSOCIATED PROTEIN 27"/>
    <property type="match status" value="1"/>
</dbReference>
<evidence type="ECO:0000313" key="7">
    <source>
        <dbReference type="EMBL" id="GMI38267.1"/>
    </source>
</evidence>
<evidence type="ECO:0000256" key="4">
    <source>
        <dbReference type="PROSITE-ProRule" id="PRU00091"/>
    </source>
</evidence>
<evidence type="ECO:0000256" key="3">
    <source>
        <dbReference type="ARBA" id="ARBA00022833"/>
    </source>
</evidence>
<dbReference type="GO" id="GO:0006623">
    <property type="term" value="P:protein targeting to vacuole"/>
    <property type="evidence" value="ECO:0007669"/>
    <property type="project" value="TreeGrafter"/>
</dbReference>
<gene>
    <name evidence="7" type="ORF">TrCOL_g813</name>
</gene>
<dbReference type="GO" id="GO:0008270">
    <property type="term" value="F:zinc ion binding"/>
    <property type="evidence" value="ECO:0007669"/>
    <property type="project" value="UniProtKB-KW"/>
</dbReference>
<dbReference type="InterPro" id="IPR013083">
    <property type="entry name" value="Znf_RING/FYVE/PHD"/>
</dbReference>
<accession>A0A9W7G709</accession>
<dbReference type="Proteomes" id="UP001165065">
    <property type="component" value="Unassembled WGS sequence"/>
</dbReference>
<keyword evidence="3" id="KW-0862">Zinc</keyword>
<keyword evidence="2 4" id="KW-0863">Zinc-finger</keyword>
<evidence type="ECO:0000256" key="2">
    <source>
        <dbReference type="ARBA" id="ARBA00022771"/>
    </source>
</evidence>
<dbReference type="GO" id="GO:0043130">
    <property type="term" value="F:ubiquitin binding"/>
    <property type="evidence" value="ECO:0007669"/>
    <property type="project" value="TreeGrafter"/>
</dbReference>
<feature type="domain" description="FYVE-type" evidence="6">
    <location>
        <begin position="126"/>
        <end position="190"/>
    </location>
</feature>
<reference evidence="8" key="1">
    <citation type="journal article" date="2023" name="Commun. Biol.">
        <title>Genome analysis of Parmales, the sister group of diatoms, reveals the evolutionary specialization of diatoms from phago-mixotrophs to photoautotrophs.</title>
        <authorList>
            <person name="Ban H."/>
            <person name="Sato S."/>
            <person name="Yoshikawa S."/>
            <person name="Yamada K."/>
            <person name="Nakamura Y."/>
            <person name="Ichinomiya M."/>
            <person name="Sato N."/>
            <person name="Blanc-Mathieu R."/>
            <person name="Endo H."/>
            <person name="Kuwata A."/>
            <person name="Ogata H."/>
        </authorList>
    </citation>
    <scope>NUCLEOTIDE SEQUENCE [LARGE SCALE GENOMIC DNA]</scope>
</reference>
<evidence type="ECO:0000259" key="6">
    <source>
        <dbReference type="PROSITE" id="PS50178"/>
    </source>
</evidence>
<evidence type="ECO:0000256" key="5">
    <source>
        <dbReference type="SAM" id="MobiDB-lite"/>
    </source>
</evidence>
<proteinExistence type="predicted"/>
<keyword evidence="1" id="KW-0479">Metal-binding</keyword>
<name>A0A9W7G709_9STRA</name>
<dbReference type="PANTHER" id="PTHR47794">
    <property type="entry name" value="VACUOLAR PROTEIN SORTING-ASSOCIATED PROTEIN 27"/>
    <property type="match status" value="1"/>
</dbReference>
<dbReference type="PROSITE" id="PS50178">
    <property type="entry name" value="ZF_FYVE"/>
    <property type="match status" value="1"/>
</dbReference>
<dbReference type="GO" id="GO:0033565">
    <property type="term" value="C:ESCRT-0 complex"/>
    <property type="evidence" value="ECO:0007669"/>
    <property type="project" value="TreeGrafter"/>
</dbReference>
<dbReference type="OrthoDB" id="70570at2759"/>
<dbReference type="Gene3D" id="3.30.40.10">
    <property type="entry name" value="Zinc/RING finger domain, C3HC4 (zinc finger)"/>
    <property type="match status" value="1"/>
</dbReference>
<dbReference type="InterPro" id="IPR011011">
    <property type="entry name" value="Znf_FYVE_PHD"/>
</dbReference>
<dbReference type="InterPro" id="IPR017455">
    <property type="entry name" value="Znf_FYVE-rel"/>
</dbReference>